<proteinExistence type="predicted"/>
<gene>
    <name evidence="1" type="ORF">A9D14_12550</name>
</gene>
<dbReference type="RefSeq" id="WP_066846970.1">
    <property type="nucleotide sequence ID" value="NZ_CP019602.1"/>
</dbReference>
<dbReference type="KEGG" id="cman:A9D14_12550"/>
<dbReference type="Proteomes" id="UP000195807">
    <property type="component" value="Chromosome"/>
</dbReference>
<sequence length="77" mass="8849">MQVKLVGEYTLSEFEMGVVELVDKLRENGVDEIRDVNLDFIAMDNRMVVDFVSETTGDIENWAFLAPRQLRDARVAK</sequence>
<dbReference type="EMBL" id="CP019602">
    <property type="protein sequence ID" value="ARU16846.1"/>
    <property type="molecule type" value="Genomic_DNA"/>
</dbReference>
<dbReference type="OrthoDB" id="7408911at2"/>
<reference evidence="1 2" key="1">
    <citation type="submission" date="2017-01" db="EMBL/GenBank/DDBJ databases">
        <title>Complete genome sequence of esterase-producing bacterium Croceicoccus marinus E4A9.</title>
        <authorList>
            <person name="Wu Y.-H."/>
            <person name="Cheng H."/>
            <person name="Xu L."/>
            <person name="Huo Y.-Y."/>
            <person name="Wang C.-S."/>
            <person name="Xu X.-W."/>
        </authorList>
    </citation>
    <scope>NUCLEOTIDE SEQUENCE [LARGE SCALE GENOMIC DNA]</scope>
    <source>
        <strain evidence="1 2">E4A9</strain>
    </source>
</reference>
<keyword evidence="2" id="KW-1185">Reference proteome</keyword>
<evidence type="ECO:0000313" key="1">
    <source>
        <dbReference type="EMBL" id="ARU16846.1"/>
    </source>
</evidence>
<protein>
    <submittedName>
        <fullName evidence="1">Uncharacterized protein</fullName>
    </submittedName>
</protein>
<dbReference type="AlphaFoldDB" id="A0A1Z1FDP9"/>
<name>A0A1Z1FDP9_9SPHN</name>
<evidence type="ECO:0000313" key="2">
    <source>
        <dbReference type="Proteomes" id="UP000195807"/>
    </source>
</evidence>
<organism evidence="1 2">
    <name type="scientific">Croceicoccus marinus</name>
    <dbReference type="NCBI Taxonomy" id="450378"/>
    <lineage>
        <taxon>Bacteria</taxon>
        <taxon>Pseudomonadati</taxon>
        <taxon>Pseudomonadota</taxon>
        <taxon>Alphaproteobacteria</taxon>
        <taxon>Sphingomonadales</taxon>
        <taxon>Erythrobacteraceae</taxon>
        <taxon>Croceicoccus</taxon>
    </lineage>
</organism>
<accession>A0A1Z1FDP9</accession>